<dbReference type="InterPro" id="IPR025439">
    <property type="entry name" value="Spore_coat_CotO"/>
</dbReference>
<sequence>MDTQNKKKKPLLYVQQSNLPSPSTSMQSTYSSKNEVEKEENEVITNASIDEKGMVEEKGEDVQQVLEEYEESHSESEQGFKRVKSFKDMNVQERIDYLLHFPKQLPPVPCLFISDDKHIRGFIELKQGNELMIKTLSGSMQTIHIHSIKSIKMVGFR</sequence>
<proteinExistence type="predicted"/>
<protein>
    <recommendedName>
        <fullName evidence="4">Spore coat protein CotO</fullName>
    </recommendedName>
</protein>
<dbReference type="Proteomes" id="UP000657931">
    <property type="component" value="Unassembled WGS sequence"/>
</dbReference>
<dbReference type="RefSeq" id="WP_191814944.1">
    <property type="nucleotide sequence ID" value="NZ_JACSQT010000006.1"/>
</dbReference>
<gene>
    <name evidence="2" type="ORF">H9655_13800</name>
</gene>
<evidence type="ECO:0000256" key="1">
    <source>
        <dbReference type="SAM" id="MobiDB-lite"/>
    </source>
</evidence>
<evidence type="ECO:0000313" key="2">
    <source>
        <dbReference type="EMBL" id="MBD7938102.1"/>
    </source>
</evidence>
<dbReference type="Pfam" id="PF14153">
    <property type="entry name" value="Spore_coat_CotO"/>
    <property type="match status" value="1"/>
</dbReference>
<organism evidence="2 3">
    <name type="scientific">Cytobacillus stercorigallinarum</name>
    <dbReference type="NCBI Taxonomy" id="2762240"/>
    <lineage>
        <taxon>Bacteria</taxon>
        <taxon>Bacillati</taxon>
        <taxon>Bacillota</taxon>
        <taxon>Bacilli</taxon>
        <taxon>Bacillales</taxon>
        <taxon>Bacillaceae</taxon>
        <taxon>Cytobacillus</taxon>
    </lineage>
</organism>
<reference evidence="2 3" key="1">
    <citation type="submission" date="2020-08" db="EMBL/GenBank/DDBJ databases">
        <title>A Genomic Blueprint of the Chicken Gut Microbiome.</title>
        <authorList>
            <person name="Gilroy R."/>
            <person name="Ravi A."/>
            <person name="Getino M."/>
            <person name="Pursley I."/>
            <person name="Horton D.L."/>
            <person name="Alikhan N.-F."/>
            <person name="Baker D."/>
            <person name="Gharbi K."/>
            <person name="Hall N."/>
            <person name="Watson M."/>
            <person name="Adriaenssens E.M."/>
            <person name="Foster-Nyarko E."/>
            <person name="Jarju S."/>
            <person name="Secka A."/>
            <person name="Antonio M."/>
            <person name="Oren A."/>
            <person name="Chaudhuri R."/>
            <person name="La Ragione R.M."/>
            <person name="Hildebrand F."/>
            <person name="Pallen M.J."/>
        </authorList>
    </citation>
    <scope>NUCLEOTIDE SEQUENCE [LARGE SCALE GENOMIC DNA]</scope>
    <source>
        <strain evidence="2 3">Sa5YUA1</strain>
    </source>
</reference>
<feature type="compositionally biased region" description="Low complexity" evidence="1">
    <location>
        <begin position="20"/>
        <end position="33"/>
    </location>
</feature>
<feature type="region of interest" description="Disordered" evidence="1">
    <location>
        <begin position="1"/>
        <end position="41"/>
    </location>
</feature>
<name>A0ABR8QRC7_9BACI</name>
<evidence type="ECO:0008006" key="4">
    <source>
        <dbReference type="Google" id="ProtNLM"/>
    </source>
</evidence>
<keyword evidence="3" id="KW-1185">Reference proteome</keyword>
<accession>A0ABR8QRC7</accession>
<comment type="caution">
    <text evidence="2">The sequence shown here is derived from an EMBL/GenBank/DDBJ whole genome shotgun (WGS) entry which is preliminary data.</text>
</comment>
<evidence type="ECO:0000313" key="3">
    <source>
        <dbReference type="Proteomes" id="UP000657931"/>
    </source>
</evidence>
<feature type="compositionally biased region" description="Basic residues" evidence="1">
    <location>
        <begin position="1"/>
        <end position="10"/>
    </location>
</feature>
<dbReference type="EMBL" id="JACSQT010000006">
    <property type="protein sequence ID" value="MBD7938102.1"/>
    <property type="molecule type" value="Genomic_DNA"/>
</dbReference>